<dbReference type="SUPFAM" id="SSF161229">
    <property type="entry name" value="E6 C-terminal domain-like"/>
    <property type="match status" value="1"/>
</dbReference>
<keyword evidence="2" id="KW-0378">Hydrolase</keyword>
<protein>
    <submittedName>
        <fullName evidence="2">HNH endonuclease</fullName>
    </submittedName>
</protein>
<keyword evidence="2" id="KW-0255">Endonuclease</keyword>
<proteinExistence type="predicted"/>
<keyword evidence="2" id="KW-0540">Nuclease</keyword>
<sequence length="114" mass="12817">MPTRAPRVCGCGRVVASGVRCACQIKRDAERKARHDAARPTARARGYDSKWQRERAAYLLAHPTCVRCGAPSTIVNHIIPHRGDRSLFWRRSNWEAVCTPCHSGPIQSEERRAP</sequence>
<evidence type="ECO:0000313" key="2">
    <source>
        <dbReference type="EMBL" id="MDR4306571.1"/>
    </source>
</evidence>
<dbReference type="RefSeq" id="WP_309390557.1">
    <property type="nucleotide sequence ID" value="NZ_JADBEO010000013.1"/>
</dbReference>
<keyword evidence="3" id="KW-1185">Reference proteome</keyword>
<dbReference type="InterPro" id="IPR003615">
    <property type="entry name" value="HNH_nuc"/>
</dbReference>
<dbReference type="Pfam" id="PF01844">
    <property type="entry name" value="HNH"/>
    <property type="match status" value="1"/>
</dbReference>
<name>A0ABU1DEL8_9HYPH</name>
<dbReference type="CDD" id="cd00085">
    <property type="entry name" value="HNHc"/>
    <property type="match status" value="1"/>
</dbReference>
<evidence type="ECO:0000259" key="1">
    <source>
        <dbReference type="SMART" id="SM00507"/>
    </source>
</evidence>
<comment type="caution">
    <text evidence="2">The sequence shown here is derived from an EMBL/GenBank/DDBJ whole genome shotgun (WGS) entry which is preliminary data.</text>
</comment>
<gene>
    <name evidence="2" type="ORF">IHQ68_08070</name>
</gene>
<dbReference type="InterPro" id="IPR038575">
    <property type="entry name" value="E6_sf"/>
</dbReference>
<dbReference type="EMBL" id="JADBEO010000013">
    <property type="protein sequence ID" value="MDR4306571.1"/>
    <property type="molecule type" value="Genomic_DNA"/>
</dbReference>
<dbReference type="Proteomes" id="UP001181622">
    <property type="component" value="Unassembled WGS sequence"/>
</dbReference>
<dbReference type="InterPro" id="IPR002711">
    <property type="entry name" value="HNH"/>
</dbReference>
<organism evidence="2 3">
    <name type="scientific">Chelatococcus sambhunathii</name>
    <dbReference type="NCBI Taxonomy" id="363953"/>
    <lineage>
        <taxon>Bacteria</taxon>
        <taxon>Pseudomonadati</taxon>
        <taxon>Pseudomonadota</taxon>
        <taxon>Alphaproteobacteria</taxon>
        <taxon>Hyphomicrobiales</taxon>
        <taxon>Chelatococcaceae</taxon>
        <taxon>Chelatococcus</taxon>
    </lineage>
</organism>
<dbReference type="SMART" id="SM00507">
    <property type="entry name" value="HNHc"/>
    <property type="match status" value="1"/>
</dbReference>
<reference evidence="2" key="1">
    <citation type="submission" date="2020-10" db="EMBL/GenBank/DDBJ databases">
        <authorList>
            <person name="Abbas A."/>
            <person name="Razzaq R."/>
            <person name="Waqas M."/>
            <person name="Abbas N."/>
            <person name="Nielsen T.K."/>
            <person name="Hansen L.H."/>
            <person name="Hussain S."/>
            <person name="Shahid M."/>
        </authorList>
    </citation>
    <scope>NUCLEOTIDE SEQUENCE</scope>
    <source>
        <strain evidence="2">S14</strain>
    </source>
</reference>
<evidence type="ECO:0000313" key="3">
    <source>
        <dbReference type="Proteomes" id="UP001181622"/>
    </source>
</evidence>
<dbReference type="GO" id="GO:0004519">
    <property type="term" value="F:endonuclease activity"/>
    <property type="evidence" value="ECO:0007669"/>
    <property type="project" value="UniProtKB-KW"/>
</dbReference>
<accession>A0ABU1DEL8</accession>
<feature type="domain" description="HNH nuclease" evidence="1">
    <location>
        <begin position="53"/>
        <end position="103"/>
    </location>
</feature>